<dbReference type="AlphaFoldDB" id="A0A0F9I5T9"/>
<feature type="non-terminal residue" evidence="3">
    <location>
        <position position="110"/>
    </location>
</feature>
<dbReference type="GO" id="GO:0071555">
    <property type="term" value="P:cell wall organization"/>
    <property type="evidence" value="ECO:0007669"/>
    <property type="project" value="TreeGrafter"/>
</dbReference>
<reference evidence="3" key="1">
    <citation type="journal article" date="2015" name="Nature">
        <title>Complex archaea that bridge the gap between prokaryotes and eukaryotes.</title>
        <authorList>
            <person name="Spang A."/>
            <person name="Saw J.H."/>
            <person name="Jorgensen S.L."/>
            <person name="Zaremba-Niedzwiedzka K."/>
            <person name="Martijn J."/>
            <person name="Lind A.E."/>
            <person name="van Eijk R."/>
            <person name="Schleper C."/>
            <person name="Guy L."/>
            <person name="Ettema T.J."/>
        </authorList>
    </citation>
    <scope>NUCLEOTIDE SEQUENCE</scope>
</reference>
<dbReference type="Gene3D" id="3.90.1310.10">
    <property type="entry name" value="Penicillin-binding protein 2a (Domain 2)"/>
    <property type="match status" value="1"/>
</dbReference>
<dbReference type="GO" id="GO:0008658">
    <property type="term" value="F:penicillin binding"/>
    <property type="evidence" value="ECO:0007669"/>
    <property type="project" value="InterPro"/>
</dbReference>
<comment type="caution">
    <text evidence="3">The sequence shown here is derived from an EMBL/GenBank/DDBJ whole genome shotgun (WGS) entry which is preliminary data.</text>
</comment>
<keyword evidence="1" id="KW-1133">Transmembrane helix</keyword>
<organism evidence="3">
    <name type="scientific">marine sediment metagenome</name>
    <dbReference type="NCBI Taxonomy" id="412755"/>
    <lineage>
        <taxon>unclassified sequences</taxon>
        <taxon>metagenomes</taxon>
        <taxon>ecological metagenomes</taxon>
    </lineage>
</organism>
<dbReference type="InterPro" id="IPR005311">
    <property type="entry name" value="PBP_dimer"/>
</dbReference>
<feature type="domain" description="Penicillin-binding protein dimerisation" evidence="2">
    <location>
        <begin position="52"/>
        <end position="86"/>
    </location>
</feature>
<evidence type="ECO:0000259" key="2">
    <source>
        <dbReference type="Pfam" id="PF03717"/>
    </source>
</evidence>
<dbReference type="GO" id="GO:0005886">
    <property type="term" value="C:plasma membrane"/>
    <property type="evidence" value="ECO:0007669"/>
    <property type="project" value="TreeGrafter"/>
</dbReference>
<dbReference type="SUPFAM" id="SSF56519">
    <property type="entry name" value="Penicillin binding protein dimerisation domain"/>
    <property type="match status" value="1"/>
</dbReference>
<dbReference type="InterPro" id="IPR050515">
    <property type="entry name" value="Beta-lactam/transpept"/>
</dbReference>
<evidence type="ECO:0000256" key="1">
    <source>
        <dbReference type="SAM" id="Phobius"/>
    </source>
</evidence>
<dbReference type="Pfam" id="PF03717">
    <property type="entry name" value="PBP_dimer"/>
    <property type="match status" value="1"/>
</dbReference>
<feature type="transmembrane region" description="Helical" evidence="1">
    <location>
        <begin position="6"/>
        <end position="26"/>
    </location>
</feature>
<dbReference type="EMBL" id="LAZR01013219">
    <property type="protein sequence ID" value="KKM22981.1"/>
    <property type="molecule type" value="Genomic_DNA"/>
</dbReference>
<dbReference type="PANTHER" id="PTHR30627">
    <property type="entry name" value="PEPTIDOGLYCAN D,D-TRANSPEPTIDASE"/>
    <property type="match status" value="1"/>
</dbReference>
<gene>
    <name evidence="3" type="ORF">LCGC14_1619780</name>
</gene>
<dbReference type="InterPro" id="IPR036138">
    <property type="entry name" value="PBP_dimer_sf"/>
</dbReference>
<accession>A0A0F9I5T9</accession>
<keyword evidence="1" id="KW-0812">Transmembrane</keyword>
<evidence type="ECO:0000313" key="3">
    <source>
        <dbReference type="EMBL" id="KKM22981.1"/>
    </source>
</evidence>
<name>A0A0F9I5T9_9ZZZZ</name>
<sequence>MNKKRLKIFFGIVLILFVVIFCRLFYIQIIEGGKYSGISDSRRIRTIGIDTLRGTIYDRNGLMLAADKHSFELTVSYKKLSNAHSCFKHNISPKLSRVENQEINQGLCKE</sequence>
<proteinExistence type="predicted"/>
<protein>
    <recommendedName>
        <fullName evidence="2">Penicillin-binding protein dimerisation domain-containing protein</fullName>
    </recommendedName>
</protein>
<keyword evidence="1" id="KW-0472">Membrane</keyword>